<name>A0ABT0X8G2_9ACTN</name>
<dbReference type="Proteomes" id="UP001167160">
    <property type="component" value="Unassembled WGS sequence"/>
</dbReference>
<organism evidence="16 17">
    <name type="scientific">Streptomyces meridianus</name>
    <dbReference type="NCBI Taxonomy" id="2938945"/>
    <lineage>
        <taxon>Bacteria</taxon>
        <taxon>Bacillati</taxon>
        <taxon>Actinomycetota</taxon>
        <taxon>Actinomycetes</taxon>
        <taxon>Kitasatosporales</taxon>
        <taxon>Streptomycetaceae</taxon>
        <taxon>Streptomyces</taxon>
    </lineage>
</organism>
<dbReference type="EMBL" id="JAMQGM010000033">
    <property type="protein sequence ID" value="MCM2578812.1"/>
    <property type="molecule type" value="Genomic_DNA"/>
</dbReference>
<comment type="similarity">
    <text evidence="4 14">Belongs to the class-III pyridoxal-phosphate-dependent aminotransferase family.</text>
</comment>
<feature type="region of interest" description="Disordered" evidence="15">
    <location>
        <begin position="1"/>
        <end position="31"/>
    </location>
</feature>
<dbReference type="InterPro" id="IPR004637">
    <property type="entry name" value="Dat"/>
</dbReference>
<evidence type="ECO:0000256" key="8">
    <source>
        <dbReference type="ARBA" id="ARBA00022679"/>
    </source>
</evidence>
<evidence type="ECO:0000256" key="10">
    <source>
        <dbReference type="ARBA" id="ARBA00029744"/>
    </source>
</evidence>
<dbReference type="EC" id="2.6.1.76" evidence="5"/>
<evidence type="ECO:0000256" key="3">
    <source>
        <dbReference type="ARBA" id="ARBA00004946"/>
    </source>
</evidence>
<keyword evidence="9 14" id="KW-0663">Pyridoxal phosphate</keyword>
<keyword evidence="17" id="KW-1185">Reference proteome</keyword>
<evidence type="ECO:0000256" key="15">
    <source>
        <dbReference type="SAM" id="MobiDB-lite"/>
    </source>
</evidence>
<evidence type="ECO:0000313" key="16">
    <source>
        <dbReference type="EMBL" id="MCM2578812.1"/>
    </source>
</evidence>
<dbReference type="PANTHER" id="PTHR43552:SF1">
    <property type="entry name" value="DIAMINOBUTYRATE--2-OXOGLUTARATE AMINOTRANSFERASE"/>
    <property type="match status" value="1"/>
</dbReference>
<dbReference type="Gene3D" id="3.40.640.10">
    <property type="entry name" value="Type I PLP-dependent aspartate aminotransferase-like (Major domain)"/>
    <property type="match status" value="1"/>
</dbReference>
<dbReference type="InterPro" id="IPR005814">
    <property type="entry name" value="Aminotrans_3"/>
</dbReference>
<evidence type="ECO:0000256" key="5">
    <source>
        <dbReference type="ARBA" id="ARBA00013155"/>
    </source>
</evidence>
<comment type="function">
    <text evidence="2">Catalyzes reversively the conversion of L-aspartate beta-semialdehyde (ASA) to L-2,4-diaminobutyrate (DABA) by transamination with L-glutamate.</text>
</comment>
<comment type="catalytic activity">
    <reaction evidence="13">
        <text>L-2,4-diaminobutanoate + 2-oxoglutarate = L-aspartate 4-semialdehyde + L-glutamate</text>
        <dbReference type="Rhea" id="RHEA:11160"/>
        <dbReference type="ChEBI" id="CHEBI:16810"/>
        <dbReference type="ChEBI" id="CHEBI:29985"/>
        <dbReference type="ChEBI" id="CHEBI:58761"/>
        <dbReference type="ChEBI" id="CHEBI:537519"/>
        <dbReference type="EC" id="2.6.1.76"/>
    </reaction>
</comment>
<dbReference type="PANTHER" id="PTHR43552">
    <property type="entry name" value="DIAMINOBUTYRATE--2-OXOGLUTARATE AMINOTRANSFERASE"/>
    <property type="match status" value="1"/>
</dbReference>
<comment type="pathway">
    <text evidence="3">Amine and polyamine biosynthesis; ectoine biosynthesis; L-ectoine from L-aspartate 4-semialdehyde: step 1/3.</text>
</comment>
<comment type="cofactor">
    <cofactor evidence="1">
        <name>pyridoxal 5'-phosphate</name>
        <dbReference type="ChEBI" id="CHEBI:597326"/>
    </cofactor>
</comment>
<protein>
    <recommendedName>
        <fullName evidence="6">Diaminobutyrate--2-oxoglutarate transaminase</fullName>
        <ecNumber evidence="5">2.6.1.76</ecNumber>
    </recommendedName>
    <alternativeName>
        <fullName evidence="11">DABA aminotransferase</fullName>
    </alternativeName>
    <alternativeName>
        <fullName evidence="12">Diaminobutyrate--2-oxoglutarate aminotransferase</fullName>
    </alternativeName>
    <alternativeName>
        <fullName evidence="10">L-2,4-diaminobutyric acid transaminase</fullName>
    </alternativeName>
</protein>
<gene>
    <name evidence="16" type="ORF">M1E25_15880</name>
</gene>
<keyword evidence="8" id="KW-0808">Transferase</keyword>
<dbReference type="InterPro" id="IPR015424">
    <property type="entry name" value="PyrdxlP-dep_Trfase"/>
</dbReference>
<dbReference type="InterPro" id="IPR015422">
    <property type="entry name" value="PyrdxlP-dep_Trfase_small"/>
</dbReference>
<evidence type="ECO:0000256" key="12">
    <source>
        <dbReference type="ARBA" id="ARBA00031476"/>
    </source>
</evidence>
<evidence type="ECO:0000256" key="4">
    <source>
        <dbReference type="ARBA" id="ARBA00008954"/>
    </source>
</evidence>
<accession>A0ABT0X8G2</accession>
<evidence type="ECO:0000256" key="11">
    <source>
        <dbReference type="ARBA" id="ARBA00030665"/>
    </source>
</evidence>
<evidence type="ECO:0000256" key="7">
    <source>
        <dbReference type="ARBA" id="ARBA00022576"/>
    </source>
</evidence>
<keyword evidence="7 16" id="KW-0032">Aminotransferase</keyword>
<sequence>MVFSSSDATGGRKPRHRPAPESAARTHARSLPVVPVRARGMTIEDATGRRYLDCLSGGGTLALGHNHPVVLEAIRSVLHSGACSRTGGSAAAVRSRFVAELARLLPPGLDDAARIRICGPAEGDALAAAVRLVREATGRRTVAAFTGSREGETAPDSGEARPDLLPHPSDYRCPFGVGGRRGWELCLRRADHVLGRTGTEPPAAVLVEPVQGEHGGVVPAPDGWLRGLRTLTSERNIPLIADESQTGVGRTGALWAVGHSGIAPDVMILSGTIGGSLPLAVLAHREELACGRPGPGPDAHRGNQLAMAAGAATLSYVAGSGLCERAALLGERMLRRLRELALHHPFIGDVRGRGLMLGAELVAPVRPPRSDDAVVGRHPRPAVPAADTAVAVRRACLRRGLIVGIGGRDANVVCLLPPLTITDEQAESVLDRLSEAVAAVERAGDRSAV</sequence>
<evidence type="ECO:0000256" key="9">
    <source>
        <dbReference type="ARBA" id="ARBA00022898"/>
    </source>
</evidence>
<evidence type="ECO:0000256" key="1">
    <source>
        <dbReference type="ARBA" id="ARBA00001933"/>
    </source>
</evidence>
<dbReference type="GO" id="GO:0008483">
    <property type="term" value="F:transaminase activity"/>
    <property type="evidence" value="ECO:0007669"/>
    <property type="project" value="UniProtKB-KW"/>
</dbReference>
<evidence type="ECO:0000256" key="2">
    <source>
        <dbReference type="ARBA" id="ARBA00002189"/>
    </source>
</evidence>
<evidence type="ECO:0000256" key="14">
    <source>
        <dbReference type="RuleBase" id="RU003560"/>
    </source>
</evidence>
<dbReference type="Gene3D" id="3.90.1150.10">
    <property type="entry name" value="Aspartate Aminotransferase, domain 1"/>
    <property type="match status" value="1"/>
</dbReference>
<dbReference type="CDD" id="cd00610">
    <property type="entry name" value="OAT_like"/>
    <property type="match status" value="1"/>
</dbReference>
<evidence type="ECO:0000256" key="6">
    <source>
        <dbReference type="ARBA" id="ARBA00014798"/>
    </source>
</evidence>
<evidence type="ECO:0000256" key="13">
    <source>
        <dbReference type="ARBA" id="ARBA00049111"/>
    </source>
</evidence>
<evidence type="ECO:0000313" key="17">
    <source>
        <dbReference type="Proteomes" id="UP001167160"/>
    </source>
</evidence>
<reference evidence="16" key="1">
    <citation type="journal article" date="2023" name="Int. J. Syst. Evol. Microbiol.">
        <title>Streptomyces meridianus sp. nov. isolated from brackish water of the Tagus estuary in Alcochete, Portugal.</title>
        <authorList>
            <person name="Santos J.D.N."/>
            <person name="Klimek D."/>
            <person name="Calusinska M."/>
            <person name="Lobo Da Cunha A."/>
            <person name="Catita J."/>
            <person name="Goncalves H."/>
            <person name="Gonzalez I."/>
            <person name="Reyes F."/>
            <person name="Lage O.M."/>
        </authorList>
    </citation>
    <scope>NUCLEOTIDE SEQUENCE</scope>
    <source>
        <strain evidence="16">MTZ3.1</strain>
    </source>
</reference>
<dbReference type="InterPro" id="IPR015421">
    <property type="entry name" value="PyrdxlP-dep_Trfase_major"/>
</dbReference>
<dbReference type="SUPFAM" id="SSF53383">
    <property type="entry name" value="PLP-dependent transferases"/>
    <property type="match status" value="1"/>
</dbReference>
<comment type="caution">
    <text evidence="16">The sequence shown here is derived from an EMBL/GenBank/DDBJ whole genome shotgun (WGS) entry which is preliminary data.</text>
</comment>
<proteinExistence type="inferred from homology"/>
<dbReference type="Pfam" id="PF00202">
    <property type="entry name" value="Aminotran_3"/>
    <property type="match status" value="1"/>
</dbReference>